<protein>
    <recommendedName>
        <fullName evidence="2">Centromere protein S</fullName>
    </recommendedName>
</protein>
<evidence type="ECO:0000256" key="1">
    <source>
        <dbReference type="ARBA" id="ARBA00006612"/>
    </source>
</evidence>
<dbReference type="GO" id="GO:0006281">
    <property type="term" value="P:DNA repair"/>
    <property type="evidence" value="ECO:0007669"/>
    <property type="project" value="UniProtKB-KW"/>
</dbReference>
<dbReference type="EMBL" id="UYRV01000243">
    <property type="protein sequence ID" value="VDK43596.1"/>
    <property type="molecule type" value="Genomic_DNA"/>
</dbReference>
<dbReference type="Gene3D" id="1.10.20.10">
    <property type="entry name" value="Histone, subunit A"/>
    <property type="match status" value="1"/>
</dbReference>
<dbReference type="OrthoDB" id="1872155at2759"/>
<dbReference type="GO" id="GO:0071821">
    <property type="term" value="C:FANCM-MHF complex"/>
    <property type="evidence" value="ECO:0007669"/>
    <property type="project" value="InterPro"/>
</dbReference>
<comment type="similarity">
    <text evidence="1">Belongs to the TAF9 family. CENP-S/MHF1 subfamily.</text>
</comment>
<dbReference type="GO" id="GO:0000712">
    <property type="term" value="P:resolution of meiotic recombination intermediates"/>
    <property type="evidence" value="ECO:0007669"/>
    <property type="project" value="TreeGrafter"/>
</dbReference>
<keyword evidence="8" id="KW-1185">Reference proteome</keyword>
<evidence type="ECO:0000256" key="3">
    <source>
        <dbReference type="ARBA" id="ARBA00022763"/>
    </source>
</evidence>
<accession>A0A3P6PVG9</accession>
<evidence type="ECO:0000256" key="6">
    <source>
        <dbReference type="SAM" id="MobiDB-lite"/>
    </source>
</evidence>
<dbReference type="InterPro" id="IPR029003">
    <property type="entry name" value="CENP-S/Mhf1"/>
</dbReference>
<dbReference type="GO" id="GO:0031297">
    <property type="term" value="P:replication fork processing"/>
    <property type="evidence" value="ECO:0007669"/>
    <property type="project" value="TreeGrafter"/>
</dbReference>
<proteinExistence type="inferred from homology"/>
<gene>
    <name evidence="7" type="ORF">CGOC_LOCUS193</name>
</gene>
<keyword evidence="3" id="KW-0227">DNA damage</keyword>
<evidence type="ECO:0000256" key="2">
    <source>
        <dbReference type="ARBA" id="ARBA00016400"/>
    </source>
</evidence>
<organism evidence="7 8">
    <name type="scientific">Cylicostephanus goldi</name>
    <name type="common">Nematode worm</name>
    <dbReference type="NCBI Taxonomy" id="71465"/>
    <lineage>
        <taxon>Eukaryota</taxon>
        <taxon>Metazoa</taxon>
        <taxon>Ecdysozoa</taxon>
        <taxon>Nematoda</taxon>
        <taxon>Chromadorea</taxon>
        <taxon>Rhabditida</taxon>
        <taxon>Rhabditina</taxon>
        <taxon>Rhabditomorpha</taxon>
        <taxon>Strongyloidea</taxon>
        <taxon>Strongylidae</taxon>
        <taxon>Cylicostephanus</taxon>
    </lineage>
</organism>
<dbReference type="PANTHER" id="PTHR22980:SF0">
    <property type="entry name" value="CENTROMERE PROTEIN S"/>
    <property type="match status" value="1"/>
</dbReference>
<dbReference type="Proteomes" id="UP000271889">
    <property type="component" value="Unassembled WGS sequence"/>
</dbReference>
<name>A0A3P6PVG9_CYLGO</name>
<sequence>MLLIGQISFHPDVIAQVSALIWDTVTGDWTTDLLAFSSHAGRQNVNAADVALLMRRNKHLVSRFFAVHFWKQSFTTTHDAAPLQSDRLTPLSNLDENSRSSPLAERKRQNEIEVMVFDDMEDTEEKVSSVDS</sequence>
<dbReference type="GO" id="GO:0046982">
    <property type="term" value="F:protein heterodimerization activity"/>
    <property type="evidence" value="ECO:0007669"/>
    <property type="project" value="InterPro"/>
</dbReference>
<dbReference type="GO" id="GO:0003677">
    <property type="term" value="F:DNA binding"/>
    <property type="evidence" value="ECO:0007669"/>
    <property type="project" value="UniProtKB-KW"/>
</dbReference>
<dbReference type="PANTHER" id="PTHR22980">
    <property type="entry name" value="CORTISTATIN"/>
    <property type="match status" value="1"/>
</dbReference>
<keyword evidence="5" id="KW-0234">DNA repair</keyword>
<dbReference type="GO" id="GO:0003682">
    <property type="term" value="F:chromatin binding"/>
    <property type="evidence" value="ECO:0007669"/>
    <property type="project" value="TreeGrafter"/>
</dbReference>
<evidence type="ECO:0000313" key="8">
    <source>
        <dbReference type="Proteomes" id="UP000271889"/>
    </source>
</evidence>
<dbReference type="InterPro" id="IPR009072">
    <property type="entry name" value="Histone-fold"/>
</dbReference>
<keyword evidence="4" id="KW-0238">DNA-binding</keyword>
<evidence type="ECO:0000313" key="7">
    <source>
        <dbReference type="EMBL" id="VDK43596.1"/>
    </source>
</evidence>
<feature type="compositionally biased region" description="Polar residues" evidence="6">
    <location>
        <begin position="86"/>
        <end position="101"/>
    </location>
</feature>
<feature type="region of interest" description="Disordered" evidence="6">
    <location>
        <begin position="85"/>
        <end position="109"/>
    </location>
</feature>
<evidence type="ECO:0000256" key="5">
    <source>
        <dbReference type="ARBA" id="ARBA00023204"/>
    </source>
</evidence>
<dbReference type="AlphaFoldDB" id="A0A3P6PVG9"/>
<evidence type="ECO:0000256" key="4">
    <source>
        <dbReference type="ARBA" id="ARBA00023125"/>
    </source>
</evidence>
<dbReference type="Pfam" id="PF15630">
    <property type="entry name" value="CENP-S"/>
    <property type="match status" value="1"/>
</dbReference>
<reference evidence="7 8" key="1">
    <citation type="submission" date="2018-11" db="EMBL/GenBank/DDBJ databases">
        <authorList>
            <consortium name="Pathogen Informatics"/>
        </authorList>
    </citation>
    <scope>NUCLEOTIDE SEQUENCE [LARGE SCALE GENOMIC DNA]</scope>
</reference>